<dbReference type="OrthoDB" id="4327692at2759"/>
<reference evidence="2" key="2">
    <citation type="journal article" date="2023" name="IMA Fungus">
        <title>Comparative genomic study of the Penicillium genus elucidates a diverse pangenome and 15 lateral gene transfer events.</title>
        <authorList>
            <person name="Petersen C."/>
            <person name="Sorensen T."/>
            <person name="Nielsen M.R."/>
            <person name="Sondergaard T.E."/>
            <person name="Sorensen J.L."/>
            <person name="Fitzpatrick D.A."/>
            <person name="Frisvad J.C."/>
            <person name="Nielsen K.L."/>
        </authorList>
    </citation>
    <scope>NUCLEOTIDE SEQUENCE</scope>
    <source>
        <strain evidence="2">IBT 30069</strain>
    </source>
</reference>
<evidence type="ECO:0000256" key="1">
    <source>
        <dbReference type="SAM" id="Coils"/>
    </source>
</evidence>
<proteinExistence type="predicted"/>
<dbReference type="AlphaFoldDB" id="A0A9W9GE70"/>
<keyword evidence="1" id="KW-0175">Coiled coil</keyword>
<evidence type="ECO:0000313" key="3">
    <source>
        <dbReference type="Proteomes" id="UP001149165"/>
    </source>
</evidence>
<dbReference type="EMBL" id="JAPQKH010000001">
    <property type="protein sequence ID" value="KAJ5116650.1"/>
    <property type="molecule type" value="Genomic_DNA"/>
</dbReference>
<keyword evidence="3" id="KW-1185">Reference proteome</keyword>
<dbReference type="Proteomes" id="UP001149165">
    <property type="component" value="Unassembled WGS sequence"/>
</dbReference>
<gene>
    <name evidence="2" type="ORF">N7456_000998</name>
</gene>
<feature type="coiled-coil region" evidence="1">
    <location>
        <begin position="178"/>
        <end position="205"/>
    </location>
</feature>
<organism evidence="2 3">
    <name type="scientific">Penicillium angulare</name>
    <dbReference type="NCBI Taxonomy" id="116970"/>
    <lineage>
        <taxon>Eukaryota</taxon>
        <taxon>Fungi</taxon>
        <taxon>Dikarya</taxon>
        <taxon>Ascomycota</taxon>
        <taxon>Pezizomycotina</taxon>
        <taxon>Eurotiomycetes</taxon>
        <taxon>Eurotiomycetidae</taxon>
        <taxon>Eurotiales</taxon>
        <taxon>Aspergillaceae</taxon>
        <taxon>Penicillium</taxon>
    </lineage>
</organism>
<accession>A0A9W9GE70</accession>
<dbReference type="Pfam" id="PF12511">
    <property type="entry name" value="DUF3716"/>
    <property type="match status" value="1"/>
</dbReference>
<evidence type="ECO:0000313" key="2">
    <source>
        <dbReference type="EMBL" id="KAJ5116650.1"/>
    </source>
</evidence>
<sequence length="279" mass="30661">MSSEFRIPPVQNGPIAPEAARWARLIMLFDWACAKDGNRLKGEILPTLVSKRPLREPCLHTTDRVNGVRFYNQIGDSLRHVEAAAAQVTGNEAPVPCTHCQGKHGKFTQCVIMYVAGNQTCASCYWGGRYKECSFYKATSDSTPPQVRVNDQSQPLRRTIGHPILRALTNRSAREECAGKLQSELQDLKREINNVKSRQESLSVAAAATKNSSMNAQSLVENSETISRVERSAASVLLNSTAGTNDAVISENARGMEDVLGIEAHITNVLEEIIRALKL</sequence>
<reference evidence="2" key="1">
    <citation type="submission" date="2022-11" db="EMBL/GenBank/DDBJ databases">
        <authorList>
            <person name="Petersen C."/>
        </authorList>
    </citation>
    <scope>NUCLEOTIDE SEQUENCE</scope>
    <source>
        <strain evidence="2">IBT 30069</strain>
    </source>
</reference>
<dbReference type="InterPro" id="IPR022190">
    <property type="entry name" value="DUF3716"/>
</dbReference>
<name>A0A9W9GE70_9EURO</name>
<comment type="caution">
    <text evidence="2">The sequence shown here is derived from an EMBL/GenBank/DDBJ whole genome shotgun (WGS) entry which is preliminary data.</text>
</comment>
<protein>
    <submittedName>
        <fullName evidence="2">Uncharacterized protein</fullName>
    </submittedName>
</protein>